<dbReference type="GO" id="GO:0005960">
    <property type="term" value="C:glycine cleavage complex"/>
    <property type="evidence" value="ECO:0007669"/>
    <property type="project" value="TreeGrafter"/>
</dbReference>
<evidence type="ECO:0000256" key="1">
    <source>
        <dbReference type="ARBA" id="ARBA00001933"/>
    </source>
</evidence>
<dbReference type="FunFam" id="3.90.1150.10:FF:000007">
    <property type="entry name" value="Glycine dehydrogenase (decarboxylating), mitochondrial"/>
    <property type="match status" value="1"/>
</dbReference>
<dbReference type="PANTHER" id="PTHR11773:SF1">
    <property type="entry name" value="GLYCINE DEHYDROGENASE (DECARBOXYLATING), MITOCHONDRIAL"/>
    <property type="match status" value="1"/>
</dbReference>
<dbReference type="InterPro" id="IPR015424">
    <property type="entry name" value="PyrdxlP-dep_Trfase"/>
</dbReference>
<dbReference type="HAMAP" id="MF_00711">
    <property type="entry name" value="GcvP"/>
    <property type="match status" value="1"/>
</dbReference>
<keyword evidence="5 8" id="KW-0663">Pyridoxal phosphate</keyword>
<dbReference type="Pfam" id="PF02347">
    <property type="entry name" value="GDC-P"/>
    <property type="match status" value="2"/>
</dbReference>
<feature type="domain" description="Glycine cleavage system P-protein N-terminal" evidence="10">
    <location>
        <begin position="467"/>
        <end position="734"/>
    </location>
</feature>
<accession>A0A0P9ZJN8</accession>
<evidence type="ECO:0000256" key="7">
    <source>
        <dbReference type="ARBA" id="ARBA00049026"/>
    </source>
</evidence>
<dbReference type="Pfam" id="PF21478">
    <property type="entry name" value="GcvP2_C"/>
    <property type="match status" value="1"/>
</dbReference>
<keyword evidence="6 8" id="KW-0560">Oxidoreductase</keyword>
<dbReference type="SUPFAM" id="SSF53383">
    <property type="entry name" value="PLP-dependent transferases"/>
    <property type="match status" value="2"/>
</dbReference>
<reference evidence="12 13" key="1">
    <citation type="submission" date="2015-09" db="EMBL/GenBank/DDBJ databases">
        <title>Genome announcement of multiple Pseudomonas syringae strains.</title>
        <authorList>
            <person name="Thakur S."/>
            <person name="Wang P.W."/>
            <person name="Gong Y."/>
            <person name="Weir B.S."/>
            <person name="Guttman D.S."/>
        </authorList>
    </citation>
    <scope>NUCLEOTIDE SEQUENCE [LARGE SCALE GENOMIC DNA]</scope>
    <source>
        <strain evidence="12 13">ICMP6289</strain>
    </source>
</reference>
<gene>
    <name evidence="8" type="primary">gcvP</name>
    <name evidence="12" type="ORF">ALO64_04695</name>
</gene>
<evidence type="ECO:0000256" key="2">
    <source>
        <dbReference type="ARBA" id="ARBA00003788"/>
    </source>
</evidence>
<dbReference type="NCBIfam" id="TIGR00461">
    <property type="entry name" value="gcvP"/>
    <property type="match status" value="1"/>
</dbReference>
<keyword evidence="13" id="KW-1185">Reference proteome</keyword>
<dbReference type="CDD" id="cd00613">
    <property type="entry name" value="GDC-P"/>
    <property type="match status" value="1"/>
</dbReference>
<feature type="modified residue" description="N6-(pyridoxal phosphate)lysine" evidence="8 9">
    <location>
        <position position="706"/>
    </location>
</feature>
<evidence type="ECO:0000256" key="4">
    <source>
        <dbReference type="ARBA" id="ARBA00011690"/>
    </source>
</evidence>
<dbReference type="RefSeq" id="WP_044344167.1">
    <property type="nucleotide sequence ID" value="NZ_JYHE01000040.1"/>
</dbReference>
<evidence type="ECO:0000256" key="6">
    <source>
        <dbReference type="ARBA" id="ARBA00023002"/>
    </source>
</evidence>
<comment type="catalytic activity">
    <reaction evidence="7 8">
        <text>N(6)-[(R)-lipoyl]-L-lysyl-[glycine-cleavage complex H protein] + glycine + H(+) = N(6)-[(R)-S(8)-aminomethyldihydrolipoyl]-L-lysyl-[glycine-cleavage complex H protein] + CO2</text>
        <dbReference type="Rhea" id="RHEA:24304"/>
        <dbReference type="Rhea" id="RHEA-COMP:10494"/>
        <dbReference type="Rhea" id="RHEA-COMP:10495"/>
        <dbReference type="ChEBI" id="CHEBI:15378"/>
        <dbReference type="ChEBI" id="CHEBI:16526"/>
        <dbReference type="ChEBI" id="CHEBI:57305"/>
        <dbReference type="ChEBI" id="CHEBI:83099"/>
        <dbReference type="ChEBI" id="CHEBI:83143"/>
        <dbReference type="EC" id="1.4.4.2"/>
    </reaction>
</comment>
<feature type="domain" description="Glycine cleavage system P-protein N-terminal" evidence="10">
    <location>
        <begin position="16"/>
        <end position="440"/>
    </location>
</feature>
<proteinExistence type="inferred from homology"/>
<dbReference type="InterPro" id="IPR049315">
    <property type="entry name" value="GDC-P_N"/>
</dbReference>
<comment type="subunit">
    <text evidence="4 8">The glycine cleavage system is composed of four proteins: P, T, L and H.</text>
</comment>
<dbReference type="GO" id="GO:0019464">
    <property type="term" value="P:glycine decarboxylation via glycine cleavage system"/>
    <property type="evidence" value="ECO:0007669"/>
    <property type="project" value="UniProtKB-UniRule"/>
</dbReference>
<comment type="cofactor">
    <cofactor evidence="1 8 9">
        <name>pyridoxal 5'-phosphate</name>
        <dbReference type="ChEBI" id="CHEBI:597326"/>
    </cofactor>
</comment>
<evidence type="ECO:0000259" key="10">
    <source>
        <dbReference type="Pfam" id="PF02347"/>
    </source>
</evidence>
<dbReference type="InterPro" id="IPR049316">
    <property type="entry name" value="GDC-P_C"/>
</dbReference>
<dbReference type="FunFam" id="3.40.640.10:FF:000005">
    <property type="entry name" value="Glycine dehydrogenase (decarboxylating), mitochondrial"/>
    <property type="match status" value="1"/>
</dbReference>
<evidence type="ECO:0000256" key="8">
    <source>
        <dbReference type="HAMAP-Rule" id="MF_00711"/>
    </source>
</evidence>
<feature type="domain" description="Glycine dehydrogenase C-terminal" evidence="11">
    <location>
        <begin position="774"/>
        <end position="895"/>
    </location>
</feature>
<evidence type="ECO:0000256" key="3">
    <source>
        <dbReference type="ARBA" id="ARBA00010756"/>
    </source>
</evidence>
<dbReference type="FunFam" id="3.40.640.10:FF:000007">
    <property type="entry name" value="glycine dehydrogenase (Decarboxylating), mitochondrial"/>
    <property type="match status" value="1"/>
</dbReference>
<comment type="caution">
    <text evidence="12">The sequence shown here is derived from an EMBL/GenBank/DDBJ whole genome shotgun (WGS) entry which is preliminary data.</text>
</comment>
<name>A0A0P9ZJN8_9PSED</name>
<dbReference type="GO" id="GO:0005829">
    <property type="term" value="C:cytosol"/>
    <property type="evidence" value="ECO:0007669"/>
    <property type="project" value="TreeGrafter"/>
</dbReference>
<dbReference type="PANTHER" id="PTHR11773">
    <property type="entry name" value="GLYCINE DEHYDROGENASE, DECARBOXYLATING"/>
    <property type="match status" value="1"/>
</dbReference>
<dbReference type="InterPro" id="IPR015422">
    <property type="entry name" value="PyrdxlP-dep_Trfase_small"/>
</dbReference>
<dbReference type="GO" id="GO:0030170">
    <property type="term" value="F:pyridoxal phosphate binding"/>
    <property type="evidence" value="ECO:0007669"/>
    <property type="project" value="TreeGrafter"/>
</dbReference>
<evidence type="ECO:0000256" key="9">
    <source>
        <dbReference type="PIRSR" id="PIRSR603437-50"/>
    </source>
</evidence>
<dbReference type="GO" id="GO:0004375">
    <property type="term" value="F:glycine dehydrogenase (decarboxylating) activity"/>
    <property type="evidence" value="ECO:0007669"/>
    <property type="project" value="UniProtKB-EC"/>
</dbReference>
<evidence type="ECO:0000313" key="12">
    <source>
        <dbReference type="EMBL" id="KPX91406.1"/>
    </source>
</evidence>
<sequence>MTDRIELTTANEFIARHIGPRAADEQAMLQTLGFDSIEALSESVIPESIKGTSVLDLPAGQSEADALASIKAIAGKNQLFKTYIGQGYYNTHTPAPILRNLLENPAWYTAYTPYQPEISQGRLESLLNFQTLISDLTGLPIANASLLDEATAAAEAMTFCKRLSKNKGSQQFFASSHCHPQTLDVLRTRAEPLGITVVVADEAELGDVSDYFGALLQYPASNGDVFDYRELVERFHAANALVAVAADLLALTLLTPPGEFGADVAIGSAQRFGVPLGFGGPHAAYFSTRDAFKRDMPGRLVGVSVDRHGKQALRLAMQTREQHIRREKATSNICTAQVLLANIASMYAVYHGPRGLTQIAKRVHQLTAILAEGLSTLGLKAEQAFFFDSLTLNTGSRTAALHAAARARHINLREIDDQHLGLSLDETTSQSAVETLWEIFASDGQNLPDFTALAASVPSRLPAALLRQSAILSHPVFNRYHSETELMRYLRKLADKDLALDRTMISLGSCTMKLNAASEMIPVTWAEFGNLHPFAPAEQSAGYQQLTDELEAMLCAATGYDAISLQPNAGSQGEYAGLLAIRAYHQSRGDEHRDICLIPSSAHGTNPATANMAGMRVVVTACDARGNVDIEDLRAKAVQHRDQLAAIMITYPSTHGVFEEGIREICGIVHDNGGQVYIDGANMNAMVGLCAPGKFGGDVSHLNLHKTFCIPHGGGGPGVGPIGVKSHLAAFMPGHARMERKEGAVCAAPFGSASILPITWMYIRMMGGEGLKRASQLAILNANYISRRLEEHYPVLYTGTNGLVAHECILDLRPIKDSSGISVDDVAKRLIDFGFHAPTMSFPVAGTLMIEPTESESREELDRFCDAMIKIREEIRAVENGTLDKDDNPLKNAPHTAAEIVGQWSHPYSREQAVYPVDSLIENKYWPPVGRVDNVFGDRNLVCACPSIESYQEA</sequence>
<evidence type="ECO:0000259" key="11">
    <source>
        <dbReference type="Pfam" id="PF21478"/>
    </source>
</evidence>
<dbReference type="GO" id="GO:0016594">
    <property type="term" value="F:glycine binding"/>
    <property type="evidence" value="ECO:0007669"/>
    <property type="project" value="TreeGrafter"/>
</dbReference>
<evidence type="ECO:0000313" key="13">
    <source>
        <dbReference type="Proteomes" id="UP000050455"/>
    </source>
</evidence>
<protein>
    <recommendedName>
        <fullName evidence="8">Glycine dehydrogenase (decarboxylating)</fullName>
        <ecNumber evidence="8">1.4.4.2</ecNumber>
    </recommendedName>
    <alternativeName>
        <fullName evidence="8">Glycine cleavage system P-protein</fullName>
    </alternativeName>
    <alternativeName>
        <fullName evidence="8">Glycine decarboxylase</fullName>
    </alternativeName>
    <alternativeName>
        <fullName evidence="8">Glycine dehydrogenase (aminomethyl-transferring)</fullName>
    </alternativeName>
</protein>
<dbReference type="Proteomes" id="UP000050455">
    <property type="component" value="Unassembled WGS sequence"/>
</dbReference>
<dbReference type="NCBIfam" id="NF003346">
    <property type="entry name" value="PRK04366.1"/>
    <property type="match status" value="1"/>
</dbReference>
<organism evidence="12 13">
    <name type="scientific">Pseudomonas meliae</name>
    <dbReference type="NCBI Taxonomy" id="86176"/>
    <lineage>
        <taxon>Bacteria</taxon>
        <taxon>Pseudomonadati</taxon>
        <taxon>Pseudomonadota</taxon>
        <taxon>Gammaproteobacteria</taxon>
        <taxon>Pseudomonadales</taxon>
        <taxon>Pseudomonadaceae</taxon>
        <taxon>Pseudomonas</taxon>
    </lineage>
</organism>
<dbReference type="InterPro" id="IPR015421">
    <property type="entry name" value="PyrdxlP-dep_Trfase_major"/>
</dbReference>
<dbReference type="InterPro" id="IPR020581">
    <property type="entry name" value="GDC_P"/>
</dbReference>
<evidence type="ECO:0000256" key="5">
    <source>
        <dbReference type="ARBA" id="ARBA00022898"/>
    </source>
</evidence>
<comment type="function">
    <text evidence="2 8">The glycine cleavage system catalyzes the degradation of glycine. The P protein binds the alpha-amino group of glycine through its pyridoxal phosphate cofactor; CO(2) is released and the remaining methylamine moiety is then transferred to the lipoamide cofactor of the H protein.</text>
</comment>
<dbReference type="EC" id="1.4.4.2" evidence="8"/>
<dbReference type="PATRIC" id="fig|86176.4.peg.170"/>
<dbReference type="Gene3D" id="3.40.640.10">
    <property type="entry name" value="Type I PLP-dependent aspartate aminotransferase-like (Major domain)"/>
    <property type="match status" value="2"/>
</dbReference>
<dbReference type="AlphaFoldDB" id="A0A0P9ZJN8"/>
<comment type="similarity">
    <text evidence="3 8">Belongs to the GcvP family.</text>
</comment>
<dbReference type="Gene3D" id="3.90.1150.10">
    <property type="entry name" value="Aspartate Aminotransferase, domain 1"/>
    <property type="match status" value="2"/>
</dbReference>
<dbReference type="EMBL" id="LJQT01000154">
    <property type="protein sequence ID" value="KPX91406.1"/>
    <property type="molecule type" value="Genomic_DNA"/>
</dbReference>
<dbReference type="InterPro" id="IPR003437">
    <property type="entry name" value="GcvP"/>
</dbReference>